<protein>
    <submittedName>
        <fullName evidence="3">Uncharacterized protein</fullName>
    </submittedName>
</protein>
<dbReference type="GO" id="GO:0000149">
    <property type="term" value="F:SNARE binding"/>
    <property type="evidence" value="ECO:0007669"/>
    <property type="project" value="TreeGrafter"/>
</dbReference>
<dbReference type="GO" id="GO:0035493">
    <property type="term" value="P:SNARE complex assembly"/>
    <property type="evidence" value="ECO:0007669"/>
    <property type="project" value="TreeGrafter"/>
</dbReference>
<dbReference type="PANTHER" id="PTHR15157">
    <property type="entry name" value="UV RADIATION RESISTANCE-ASSOCIATED GENE PROTEIN"/>
    <property type="match status" value="1"/>
</dbReference>
<dbReference type="GO" id="GO:0005768">
    <property type="term" value="C:endosome"/>
    <property type="evidence" value="ECO:0007669"/>
    <property type="project" value="TreeGrafter"/>
</dbReference>
<feature type="compositionally biased region" description="Basic residues" evidence="2">
    <location>
        <begin position="90"/>
        <end position="109"/>
    </location>
</feature>
<evidence type="ECO:0000256" key="1">
    <source>
        <dbReference type="ARBA" id="ARBA00023054"/>
    </source>
</evidence>
<dbReference type="PANTHER" id="PTHR15157:SF5">
    <property type="entry name" value="UV RADIATION RESISTANCE-ASSOCIATED GENE PROTEIN"/>
    <property type="match status" value="1"/>
</dbReference>
<keyword evidence="4" id="KW-1185">Reference proteome</keyword>
<gene>
    <name evidence="3" type="ORF">A3770_04p35160</name>
</gene>
<feature type="compositionally biased region" description="Basic and acidic residues" evidence="2">
    <location>
        <begin position="464"/>
        <end position="473"/>
    </location>
</feature>
<feature type="compositionally biased region" description="Basic and acidic residues" evidence="2">
    <location>
        <begin position="110"/>
        <end position="121"/>
    </location>
</feature>
<evidence type="ECO:0000256" key="2">
    <source>
        <dbReference type="SAM" id="MobiDB-lite"/>
    </source>
</evidence>
<proteinExistence type="predicted"/>
<sequence length="486" mass="53618">MEEGEREREREGGTGREGTGTCCSFQVECVSCEEGVRRRERKGTCERCVREVFEEFEAHLGEMQGRRGELKARVAEFQRVEAALSEQQRARRAAKRKRDRQKERQRRLRREVEEKKRENDEARRRLEGARGLVQRLREEIERITGEGRPLATLRRYKAREEALRQQLTAEQRKALKRLLQALPLELRVGVDSRDGKRAIKGDVKVCGLSVPLALGLLSKEPAWTAEKEQEVDSALGYLLLLLDLASRILGYPVLHVTGLDMGLGSLTGCGSILMGFGVSHSTIWQPKSYWQLMPSSESEELPLYLHTNAQKSSSLDQASILGVHALAGISGIPSASGGDAASLARENAEAKARFLKGVDLLQRSVGVVCGHFRKDQEEGGEARAADLIAEASALSAHPLVLLVELCSHFASLDLVKSSTEQPVGSLDSLSVMGASTAGSVLESSAHGRDHHHTALGMEFSVISKPREEPKAQDLEDWDVVDKSAFA</sequence>
<dbReference type="AlphaFoldDB" id="A0A5B8MK44"/>
<name>A0A5B8MK44_9CHLO</name>
<accession>A0A5B8MK44</accession>
<evidence type="ECO:0000313" key="4">
    <source>
        <dbReference type="Proteomes" id="UP000316726"/>
    </source>
</evidence>
<feature type="region of interest" description="Disordered" evidence="2">
    <location>
        <begin position="88"/>
        <end position="121"/>
    </location>
</feature>
<organism evidence="3 4">
    <name type="scientific">Chloropicon primus</name>
    <dbReference type="NCBI Taxonomy" id="1764295"/>
    <lineage>
        <taxon>Eukaryota</taxon>
        <taxon>Viridiplantae</taxon>
        <taxon>Chlorophyta</taxon>
        <taxon>Chloropicophyceae</taxon>
        <taxon>Chloropicales</taxon>
        <taxon>Chloropicaceae</taxon>
        <taxon>Chloropicon</taxon>
    </lineage>
</organism>
<reference evidence="3 4" key="1">
    <citation type="submission" date="2018-07" db="EMBL/GenBank/DDBJ databases">
        <title>The complete nuclear genome of the prasinophyte Chloropicon primus (CCMP1205).</title>
        <authorList>
            <person name="Pombert J.-F."/>
            <person name="Otis C."/>
            <person name="Turmel M."/>
            <person name="Lemieux C."/>
        </authorList>
    </citation>
    <scope>NUCLEOTIDE SEQUENCE [LARGE SCALE GENOMIC DNA]</scope>
    <source>
        <strain evidence="3 4">CCMP1205</strain>
    </source>
</reference>
<dbReference type="EMBL" id="CP031037">
    <property type="protein sequence ID" value="QDZ20998.1"/>
    <property type="molecule type" value="Genomic_DNA"/>
</dbReference>
<dbReference type="GO" id="GO:0000323">
    <property type="term" value="C:lytic vacuole"/>
    <property type="evidence" value="ECO:0007669"/>
    <property type="project" value="TreeGrafter"/>
</dbReference>
<feature type="region of interest" description="Disordered" evidence="2">
    <location>
        <begin position="460"/>
        <end position="486"/>
    </location>
</feature>
<keyword evidence="1" id="KW-0175">Coiled coil</keyword>
<evidence type="ECO:0000313" key="3">
    <source>
        <dbReference type="EMBL" id="QDZ20998.1"/>
    </source>
</evidence>
<dbReference type="Proteomes" id="UP000316726">
    <property type="component" value="Chromosome 4"/>
</dbReference>